<dbReference type="PATRIC" id="fig|999432.5.peg.1639"/>
<evidence type="ECO:0000259" key="2">
    <source>
        <dbReference type="Pfam" id="PF25202"/>
    </source>
</evidence>
<proteinExistence type="predicted"/>
<feature type="domain" description="GmrSD restriction endonucleases N-terminal" evidence="1">
    <location>
        <begin position="13"/>
        <end position="173"/>
    </location>
</feature>
<dbReference type="Pfam" id="PF25202">
    <property type="entry name" value="DUF7834"/>
    <property type="match status" value="1"/>
</dbReference>
<dbReference type="InterPro" id="IPR057156">
    <property type="entry name" value="DUF7834"/>
</dbReference>
<evidence type="ECO:0000259" key="1">
    <source>
        <dbReference type="Pfam" id="PF03235"/>
    </source>
</evidence>
<sequence>MNNTVELKQLSLKEILVKKKLKIPSYQRIYCWKEKTVIKLLEDVHNIKSDYCIGSIILQKKNNETYDIIDGQQRLVTLSLLFLQLHQDNGIYLLDEKFEDTEAQKFIQYNKYLIENFCNRNKFESPDKLLDFIKLNVLILNDSSLDLAYTFFSNENSHGLPLSDYDLLKAHHLRYVLIEEQQKHLANRWDKMILSITPKDSDYKIYEQVLAIYIFRLRKWLNLDWWNEGEKYNVKNEFEASPIIDSIPPFCEHFNYYEPIQGGTHFFEFTDKAIEKLRNFKHTNAYKMIHLLNTESFILLRDVIEALLFAYYYKFGESYLLESLLLITRYISQVRYESRRIHLSSIFEHVRLSKIPLRIERSTSPTFFLATMKNLNANLMSLNQIKQQEKVFHKSDIRERYNARLKEVCFKNVKKSELNLNNINEWN</sequence>
<dbReference type="InterPro" id="IPR004919">
    <property type="entry name" value="GmrSD_N"/>
</dbReference>
<comment type="caution">
    <text evidence="3">The sequence shown here is derived from an EMBL/GenBank/DDBJ whole genome shotgun (WGS) entry which is preliminary data.</text>
</comment>
<dbReference type="HOGENOM" id="CLU_034089_0_0_12"/>
<name>A0A0E2EGW4_TREDN</name>
<dbReference type="Proteomes" id="UP000011705">
    <property type="component" value="Chromosome"/>
</dbReference>
<accession>A0A0E2EGW4</accession>
<dbReference type="EMBL" id="AGDV01000012">
    <property type="protein sequence ID" value="EMB33219.1"/>
    <property type="molecule type" value="Genomic_DNA"/>
</dbReference>
<organism evidence="3">
    <name type="scientific">Treponema denticola H-22</name>
    <dbReference type="NCBI Taxonomy" id="999432"/>
    <lineage>
        <taxon>Bacteria</taxon>
        <taxon>Pseudomonadati</taxon>
        <taxon>Spirochaetota</taxon>
        <taxon>Spirochaetia</taxon>
        <taxon>Spirochaetales</taxon>
        <taxon>Treponemataceae</taxon>
        <taxon>Treponema</taxon>
    </lineage>
</organism>
<feature type="domain" description="DUF7834" evidence="2">
    <location>
        <begin position="253"/>
        <end position="376"/>
    </location>
</feature>
<dbReference type="PANTHER" id="PTHR35149">
    <property type="entry name" value="SLL5132 PROTEIN"/>
    <property type="match status" value="1"/>
</dbReference>
<evidence type="ECO:0000313" key="3">
    <source>
        <dbReference type="EMBL" id="EMB33219.1"/>
    </source>
</evidence>
<reference evidence="3" key="1">
    <citation type="submission" date="2012-01" db="EMBL/GenBank/DDBJ databases">
        <title>The Genome Sequence of Treponema denticola H-22.</title>
        <authorList>
            <consortium name="The Broad Institute Genome Sequencing Platform"/>
            <person name="Earl A."/>
            <person name="Ward D."/>
            <person name="Feldgarden M."/>
            <person name="Gevers D."/>
            <person name="Blanton J.M."/>
            <person name="Fenno C.J."/>
            <person name="Baranova O.V."/>
            <person name="Mathney J."/>
            <person name="Dewhirst F.E."/>
            <person name="Izard J."/>
            <person name="Young S.K."/>
            <person name="Zeng Q."/>
            <person name="Gargeya S."/>
            <person name="Fitzgerald M."/>
            <person name="Haas B."/>
            <person name="Abouelleil A."/>
            <person name="Alvarado L."/>
            <person name="Arachchi H.M."/>
            <person name="Berlin A."/>
            <person name="Chapman S.B."/>
            <person name="Gearin G."/>
            <person name="Goldberg J."/>
            <person name="Griggs A."/>
            <person name="Gujja S."/>
            <person name="Hansen M."/>
            <person name="Heiman D."/>
            <person name="Howarth C."/>
            <person name="Larimer J."/>
            <person name="Lui A."/>
            <person name="MacDonald P.J.P."/>
            <person name="McCowen C."/>
            <person name="Montmayeur A."/>
            <person name="Murphy C."/>
            <person name="Neiman D."/>
            <person name="Pearson M."/>
            <person name="Priest M."/>
            <person name="Roberts A."/>
            <person name="Saif S."/>
            <person name="Shea T."/>
            <person name="Sisk P."/>
            <person name="Stolte C."/>
            <person name="Sykes S."/>
            <person name="Wortman J."/>
            <person name="Nusbaum C."/>
            <person name="Birren B."/>
        </authorList>
    </citation>
    <scope>NUCLEOTIDE SEQUENCE [LARGE SCALE GENOMIC DNA]</scope>
    <source>
        <strain evidence="3">H-22</strain>
    </source>
</reference>
<gene>
    <name evidence="3" type="ORF">HMPREF9726_01580</name>
</gene>
<dbReference type="AlphaFoldDB" id="A0A0E2EGW4"/>
<protein>
    <submittedName>
        <fullName evidence="3">Uncharacterized protein</fullName>
    </submittedName>
</protein>
<dbReference type="Pfam" id="PF03235">
    <property type="entry name" value="GmrSD_N"/>
    <property type="match status" value="1"/>
</dbReference>
<dbReference type="PANTHER" id="PTHR35149:SF2">
    <property type="entry name" value="DUF262 DOMAIN-CONTAINING PROTEIN"/>
    <property type="match status" value="1"/>
</dbReference>
<dbReference type="RefSeq" id="WP_002684711.1">
    <property type="nucleotide sequence ID" value="NZ_CM001795.1"/>
</dbReference>